<feature type="compositionally biased region" description="Polar residues" evidence="12">
    <location>
        <begin position="981"/>
        <end position="1000"/>
    </location>
</feature>
<dbReference type="Gene3D" id="3.30.200.20">
    <property type="entry name" value="Phosphorylase Kinase, domain 1"/>
    <property type="match status" value="1"/>
</dbReference>
<feature type="compositionally biased region" description="Polar residues" evidence="12">
    <location>
        <begin position="200"/>
        <end position="224"/>
    </location>
</feature>
<feature type="region of interest" description="Disordered" evidence="12">
    <location>
        <begin position="94"/>
        <end position="115"/>
    </location>
</feature>
<dbReference type="Proteomes" id="UP000222788">
    <property type="component" value="Unassembled WGS sequence"/>
</dbReference>
<reference evidence="14 15" key="2">
    <citation type="journal article" date="2013" name="IMA Fungus">
        <title>IMA Genome-F 1: Ceratocystis fimbriata: Draft nuclear genome sequence for the plant pathogen, Ceratocystis fimbriata.</title>
        <authorList>
            <person name="Wilken P.M."/>
            <person name="Steenkamp E.T."/>
            <person name="Wingfield M.J."/>
            <person name="de Beer Z.W."/>
            <person name="Wingfield B.D."/>
        </authorList>
    </citation>
    <scope>NUCLEOTIDE SEQUENCE [LARGE SCALE GENOMIC DNA]</scope>
    <source>
        <strain evidence="14 15">CBS 114723</strain>
    </source>
</reference>
<evidence type="ECO:0000256" key="3">
    <source>
        <dbReference type="ARBA" id="ARBA00022527"/>
    </source>
</evidence>
<keyword evidence="4" id="KW-0808">Transferase</keyword>
<feature type="region of interest" description="Disordered" evidence="12">
    <location>
        <begin position="190"/>
        <end position="491"/>
    </location>
</feature>
<dbReference type="SMART" id="SM00220">
    <property type="entry name" value="S_TKc"/>
    <property type="match status" value="1"/>
</dbReference>
<feature type="compositionally biased region" description="Low complexity" evidence="12">
    <location>
        <begin position="328"/>
        <end position="342"/>
    </location>
</feature>
<name>A0A2C5WX31_9PEZI</name>
<keyword evidence="3" id="KW-0723">Serine/threonine-protein kinase</keyword>
<dbReference type="GO" id="GO:0004674">
    <property type="term" value="F:protein serine/threonine kinase activity"/>
    <property type="evidence" value="ECO:0007669"/>
    <property type="project" value="UniProtKB-KW"/>
</dbReference>
<feature type="region of interest" description="Disordered" evidence="12">
    <location>
        <begin position="689"/>
        <end position="777"/>
    </location>
</feature>
<keyword evidence="5 11" id="KW-0547">Nucleotide-binding</keyword>
<evidence type="ECO:0000313" key="14">
    <source>
        <dbReference type="EMBL" id="PHH50174.1"/>
    </source>
</evidence>
<dbReference type="Pfam" id="PF00069">
    <property type="entry name" value="Pkinase"/>
    <property type="match status" value="1"/>
</dbReference>
<feature type="compositionally biased region" description="Low complexity" evidence="12">
    <location>
        <begin position="541"/>
        <end position="560"/>
    </location>
</feature>
<dbReference type="Gene3D" id="3.30.10.30">
    <property type="entry name" value="DYRK"/>
    <property type="match status" value="1"/>
</dbReference>
<feature type="compositionally biased region" description="Polar residues" evidence="12">
    <location>
        <begin position="265"/>
        <end position="311"/>
    </location>
</feature>
<feature type="compositionally biased region" description="Low complexity" evidence="12">
    <location>
        <begin position="1524"/>
        <end position="1538"/>
    </location>
</feature>
<feature type="compositionally biased region" description="Low complexity" evidence="12">
    <location>
        <begin position="1597"/>
        <end position="1611"/>
    </location>
</feature>
<dbReference type="InterPro" id="IPR042521">
    <property type="entry name" value="DYRK"/>
</dbReference>
<evidence type="ECO:0000256" key="9">
    <source>
        <dbReference type="ARBA" id="ARBA00049308"/>
    </source>
</evidence>
<dbReference type="EMBL" id="APWK03000144">
    <property type="protein sequence ID" value="PHH50174.1"/>
    <property type="molecule type" value="Genomic_DNA"/>
</dbReference>
<evidence type="ECO:0000259" key="13">
    <source>
        <dbReference type="PROSITE" id="PS50011"/>
    </source>
</evidence>
<feature type="region of interest" description="Disordered" evidence="12">
    <location>
        <begin position="37"/>
        <end position="58"/>
    </location>
</feature>
<feature type="region of interest" description="Disordered" evidence="12">
    <location>
        <begin position="1023"/>
        <end position="1064"/>
    </location>
</feature>
<dbReference type="GO" id="GO:0005856">
    <property type="term" value="C:cytoskeleton"/>
    <property type="evidence" value="ECO:0007669"/>
    <property type="project" value="TreeGrafter"/>
</dbReference>
<dbReference type="InterPro" id="IPR011009">
    <property type="entry name" value="Kinase-like_dom_sf"/>
</dbReference>
<feature type="binding site" evidence="11">
    <location>
        <position position="1215"/>
    </location>
    <ligand>
        <name>ATP</name>
        <dbReference type="ChEBI" id="CHEBI:30616"/>
    </ligand>
</feature>
<comment type="catalytic activity">
    <reaction evidence="8">
        <text>L-seryl-[protein] + ATP = O-phospho-L-seryl-[protein] + ADP + H(+)</text>
        <dbReference type="Rhea" id="RHEA:17989"/>
        <dbReference type="Rhea" id="RHEA-COMP:9863"/>
        <dbReference type="Rhea" id="RHEA-COMP:11604"/>
        <dbReference type="ChEBI" id="CHEBI:15378"/>
        <dbReference type="ChEBI" id="CHEBI:29999"/>
        <dbReference type="ChEBI" id="CHEBI:30616"/>
        <dbReference type="ChEBI" id="CHEBI:83421"/>
        <dbReference type="ChEBI" id="CHEBI:456216"/>
        <dbReference type="EC" id="2.7.12.1"/>
    </reaction>
</comment>
<feature type="compositionally biased region" description="Low complexity" evidence="12">
    <location>
        <begin position="13"/>
        <end position="22"/>
    </location>
</feature>
<evidence type="ECO:0000256" key="1">
    <source>
        <dbReference type="ARBA" id="ARBA00008867"/>
    </source>
</evidence>
<accession>A0A2C5WX31</accession>
<evidence type="ECO:0000256" key="12">
    <source>
        <dbReference type="SAM" id="MobiDB-lite"/>
    </source>
</evidence>
<dbReference type="PROSITE" id="PS00108">
    <property type="entry name" value="PROTEIN_KINASE_ST"/>
    <property type="match status" value="1"/>
</dbReference>
<evidence type="ECO:0000256" key="8">
    <source>
        <dbReference type="ARBA" id="ARBA00049003"/>
    </source>
</evidence>
<comment type="caution">
    <text evidence="14">The sequence shown here is derived from an EMBL/GenBank/DDBJ whole genome shotgun (WGS) entry which is preliminary data.</text>
</comment>
<comment type="catalytic activity">
    <reaction evidence="10">
        <text>L-tyrosyl-[protein] + ATP = O-phospho-L-tyrosyl-[protein] + ADP + H(+)</text>
        <dbReference type="Rhea" id="RHEA:10596"/>
        <dbReference type="Rhea" id="RHEA-COMP:10136"/>
        <dbReference type="Rhea" id="RHEA-COMP:20101"/>
        <dbReference type="ChEBI" id="CHEBI:15378"/>
        <dbReference type="ChEBI" id="CHEBI:30616"/>
        <dbReference type="ChEBI" id="CHEBI:46858"/>
        <dbReference type="ChEBI" id="CHEBI:61978"/>
        <dbReference type="ChEBI" id="CHEBI:456216"/>
        <dbReference type="EC" id="2.7.12.1"/>
    </reaction>
</comment>
<feature type="compositionally biased region" description="Polar residues" evidence="12">
    <location>
        <begin position="734"/>
        <end position="754"/>
    </location>
</feature>
<sequence>MIREPAHHSAGHPPTSTTTPTPRSRRLSNASIISSVSTAIPGPAAPGGPGCGSASGSRSLNFHHHDPFSLQMLSASSSNNHSLFTFGRNAASSAAPTFTSTPMKNKPNKHDVTASSPTFDFLPSVNFDDLQSSLEEASTEFKLSPFITSPSSASISTAASAPANPSVATGSISHHSLSLPLSASISSDVGSLISSSSHSTGNNPPVSMRTSSTTTGFNKMSETHPQIHGASASAGNLASSSSTTRVIIPQNMTSTSRHDARTHQRSASLLHSQRNSARPSTSPATSEMHQPPSRTTTGRQSHYPPVSNSNMPKPILPRKSIGPGIDAGSSMTSLSSLGLGRRSSTRRPSIGSDVNPNRTFVSASTLGVGDGTRSSLDSDFISTNESTSSNISLSTSRASKARSVHSFSKPTQASLANSNSTLTPDRKSRLSSFHLRSPRTSLKAGATVPSTVPPASAPAPAPAPASASSAKRVSVMPGMPSPNHVHGLGARTISPTDARRMKRLSMHNSSSNNSTTSIATPTPGLASDIPPPPPSERRTSSRSPSILRKATATPSSSRTTPDTHRKSYGSGLSTGSAASVTTVRTSTGSIAPRVPQIPQSMSTSRLPAPKALTLQNIQMQSTANDLDEEVPPVPAIPKAYGSPKEPPAEYGLMDKKKLSMRLETSSAHSLQSNSTGSGSVLGLEVASGSTVGSKVGMRKGSYHSQTVRESEKMNQSRKNLQPLRLPPMHIGPLSTPTANKIASLPVNNNTSPSRLSPAPKQPTSKTPTTPMTASKTSFFSRNYDTAIETPVMRSSSSINSMRLHSPIASAVDNTTGSIRTSKVRDKSSSPYLSSSLPKSGASTVTPTGKSGHGRNVLVKHNRGVLKSRAEDGATTPTSSVVASSNITVKHSNSINSSKPSGPRAIRMSTKGLKSPPPPSSPEDQEPPTPSSMSSLRRKLSLSWKRGASKSSITLPPGVIETTSNLHTAQRHDPAPAPRLPTSMTGKLSPTASIKSGSTYLETRRRKSSISSLTTIGIGMQERHRGEWASHSGALKKPIMPETSDRLAPSNGVRKMKPRTSITPMNKSATTDLWVADMDKDDLLAEEDMRKLAMRRKETEVAARMLDQLRKRANPKERVSSQDAIRIARLNSYEHGEIMDYNDVYFCGTQNAQKVVGDIHGNAPNFGYDDERGDYAIVPGDHLAYRYEIIDILGKGSFGQVVRCIDHCLGVLVAIKIIRNKKRFHQQAIVEVNILKKLREWDPHNHHSMVNFTDKFYFRGHLCISTELLDMNLYEFIKVNNFRGFSLRLIRRFTKQILSSLNLLKHRRVIHCDLKPENILIRHPLHSEIKVIDFGSSCFENEKIYTYIQSRFYRSPEVILGMTYGLPIDMWSVGCILAELYTGVPIFPGENEQEQLACIMEVFGPPEKHLIEKSTRKKLFFDSMGKPRLTVSTKGRRRRPSSKTLQQVLKCDDEPFLDFIARCLRWDPDRRMRPEEAIRHEFITGQKPAPRPPRDMSPMKRTNTIATSRPLPEPPASTFRRTREPSASGTSPSKSTTSGYAPVRRGSNAGYGGSSMLGTGSNAASGKRVSTGVASIAGNSNLPRVSNRSASGKLPDLASTSASMATMSSARR</sequence>
<feature type="compositionally biased region" description="Low complexity" evidence="12">
    <location>
        <begin position="381"/>
        <end position="396"/>
    </location>
</feature>
<evidence type="ECO:0000256" key="11">
    <source>
        <dbReference type="PROSITE-ProRule" id="PRU10141"/>
    </source>
</evidence>
<feature type="compositionally biased region" description="Low complexity" evidence="12">
    <location>
        <begin position="568"/>
        <end position="589"/>
    </location>
</feature>
<dbReference type="InterPro" id="IPR017441">
    <property type="entry name" value="Protein_kinase_ATP_BS"/>
</dbReference>
<feature type="compositionally biased region" description="Pro residues" evidence="12">
    <location>
        <begin position="451"/>
        <end position="463"/>
    </location>
</feature>
<organism evidence="14 15">
    <name type="scientific">Ceratocystis fimbriata CBS 114723</name>
    <dbReference type="NCBI Taxonomy" id="1035309"/>
    <lineage>
        <taxon>Eukaryota</taxon>
        <taxon>Fungi</taxon>
        <taxon>Dikarya</taxon>
        <taxon>Ascomycota</taxon>
        <taxon>Pezizomycotina</taxon>
        <taxon>Sordariomycetes</taxon>
        <taxon>Hypocreomycetidae</taxon>
        <taxon>Microascales</taxon>
        <taxon>Ceratocystidaceae</taxon>
        <taxon>Ceratocystis</taxon>
    </lineage>
</organism>
<evidence type="ECO:0000256" key="10">
    <source>
        <dbReference type="ARBA" id="ARBA00051680"/>
    </source>
</evidence>
<evidence type="ECO:0000256" key="4">
    <source>
        <dbReference type="ARBA" id="ARBA00022679"/>
    </source>
</evidence>
<dbReference type="PROSITE" id="PS00107">
    <property type="entry name" value="PROTEIN_KINASE_ATP"/>
    <property type="match status" value="1"/>
</dbReference>
<feature type="compositionally biased region" description="Polar residues" evidence="12">
    <location>
        <begin position="405"/>
        <end position="423"/>
    </location>
</feature>
<dbReference type="Gene3D" id="1.10.510.10">
    <property type="entry name" value="Transferase(Phosphotransferase) domain 1"/>
    <property type="match status" value="1"/>
</dbReference>
<dbReference type="SUPFAM" id="SSF56112">
    <property type="entry name" value="Protein kinase-like (PK-like)"/>
    <property type="match status" value="1"/>
</dbReference>
<gene>
    <name evidence="14" type="primary">pom1</name>
    <name evidence="14" type="ORF">CFIMG_006218RA</name>
</gene>
<dbReference type="FunFam" id="1.10.510.10:FF:000112">
    <property type="entry name" value="Putative dual specificity tyrosine-phosphorylation-regulated kinase 2"/>
    <property type="match status" value="1"/>
</dbReference>
<feature type="compositionally biased region" description="Polar residues" evidence="12">
    <location>
        <begin position="352"/>
        <end position="365"/>
    </location>
</feature>
<dbReference type="InterPro" id="IPR000719">
    <property type="entry name" value="Prot_kinase_dom"/>
</dbReference>
<dbReference type="PANTHER" id="PTHR24058">
    <property type="entry name" value="DUAL SPECIFICITY PROTEIN KINASE"/>
    <property type="match status" value="1"/>
</dbReference>
<dbReference type="STRING" id="1035309.A0A2C5WX31"/>
<keyword evidence="15" id="KW-1185">Reference proteome</keyword>
<feature type="compositionally biased region" description="Polar residues" evidence="12">
    <location>
        <begin position="885"/>
        <end position="899"/>
    </location>
</feature>
<dbReference type="InterPro" id="IPR050494">
    <property type="entry name" value="Ser_Thr_dual-spec_kinase"/>
</dbReference>
<protein>
    <recommendedName>
        <fullName evidence="2">dual-specificity kinase</fullName>
        <ecNumber evidence="2">2.7.12.1</ecNumber>
    </recommendedName>
</protein>
<feature type="compositionally biased region" description="Low complexity" evidence="12">
    <location>
        <begin position="873"/>
        <end position="884"/>
    </location>
</feature>
<feature type="compositionally biased region" description="Low complexity" evidence="12">
    <location>
        <begin position="930"/>
        <end position="945"/>
    </location>
</feature>
<comment type="catalytic activity">
    <reaction evidence="9">
        <text>L-threonyl-[protein] + ATP = O-phospho-L-threonyl-[protein] + ADP + H(+)</text>
        <dbReference type="Rhea" id="RHEA:46608"/>
        <dbReference type="Rhea" id="RHEA-COMP:11060"/>
        <dbReference type="Rhea" id="RHEA-COMP:11605"/>
        <dbReference type="ChEBI" id="CHEBI:15378"/>
        <dbReference type="ChEBI" id="CHEBI:30013"/>
        <dbReference type="ChEBI" id="CHEBI:30616"/>
        <dbReference type="ChEBI" id="CHEBI:61977"/>
        <dbReference type="ChEBI" id="CHEBI:456216"/>
        <dbReference type="EC" id="2.7.12.1"/>
    </reaction>
</comment>
<evidence type="ECO:0000256" key="6">
    <source>
        <dbReference type="ARBA" id="ARBA00022777"/>
    </source>
</evidence>
<dbReference type="InterPro" id="IPR008271">
    <property type="entry name" value="Ser/Thr_kinase_AS"/>
</dbReference>
<feature type="compositionally biased region" description="Low complexity" evidence="12">
    <location>
        <begin position="190"/>
        <end position="199"/>
    </location>
</feature>
<evidence type="ECO:0000313" key="15">
    <source>
        <dbReference type="Proteomes" id="UP000222788"/>
    </source>
</evidence>
<feature type="region of interest" description="Disordered" evidence="12">
    <location>
        <begin position="1476"/>
        <end position="1611"/>
    </location>
</feature>
<dbReference type="OrthoDB" id="9332038at2759"/>
<feature type="compositionally biased region" description="Low complexity" evidence="12">
    <location>
        <begin position="230"/>
        <end position="242"/>
    </location>
</feature>
<feature type="region of interest" description="Disordered" evidence="12">
    <location>
        <begin position="506"/>
        <end position="606"/>
    </location>
</feature>
<dbReference type="GO" id="GO:0005737">
    <property type="term" value="C:cytoplasm"/>
    <property type="evidence" value="ECO:0007669"/>
    <property type="project" value="TreeGrafter"/>
</dbReference>
<proteinExistence type="inferred from homology"/>
<feature type="compositionally biased region" description="Low complexity" evidence="12">
    <location>
        <begin position="756"/>
        <end position="777"/>
    </location>
</feature>
<dbReference type="PANTHER" id="PTHR24058:SF22">
    <property type="entry name" value="DUAL SPECIFICITY TYROSINE-PHOSPHORYLATION-REGULATED KINASE 4"/>
    <property type="match status" value="1"/>
</dbReference>
<dbReference type="GO" id="GO:0004712">
    <property type="term" value="F:protein serine/threonine/tyrosine kinase activity"/>
    <property type="evidence" value="ECO:0007669"/>
    <property type="project" value="UniProtKB-EC"/>
</dbReference>
<feature type="region of interest" description="Disordered" evidence="12">
    <location>
        <begin position="1"/>
        <end position="25"/>
    </location>
</feature>
<dbReference type="CDD" id="cd14210">
    <property type="entry name" value="PKc_DYRK"/>
    <property type="match status" value="1"/>
</dbReference>
<feature type="domain" description="Protein kinase" evidence="13">
    <location>
        <begin position="1186"/>
        <end position="1482"/>
    </location>
</feature>
<evidence type="ECO:0000256" key="7">
    <source>
        <dbReference type="ARBA" id="ARBA00022840"/>
    </source>
</evidence>
<keyword evidence="6 14" id="KW-0418">Kinase</keyword>
<dbReference type="GO" id="GO:0005524">
    <property type="term" value="F:ATP binding"/>
    <property type="evidence" value="ECO:0007669"/>
    <property type="project" value="UniProtKB-UniRule"/>
</dbReference>
<comment type="similarity">
    <text evidence="1">Belongs to the protein kinase superfamily. CMGC Ser/Thr protein kinase family. MNB/DYRK subfamily.</text>
</comment>
<evidence type="ECO:0000256" key="5">
    <source>
        <dbReference type="ARBA" id="ARBA00022741"/>
    </source>
</evidence>
<keyword evidence="7 11" id="KW-0067">ATP-binding</keyword>
<feature type="region of interest" description="Disordered" evidence="12">
    <location>
        <begin position="814"/>
        <end position="1009"/>
    </location>
</feature>
<dbReference type="EC" id="2.7.12.1" evidence="2"/>
<feature type="compositionally biased region" description="Low complexity" evidence="12">
    <location>
        <begin position="828"/>
        <end position="839"/>
    </location>
</feature>
<feature type="compositionally biased region" description="Low complexity" evidence="12">
    <location>
        <begin position="508"/>
        <end position="517"/>
    </location>
</feature>
<reference evidence="14 15" key="1">
    <citation type="journal article" date="2013" name="Fungal Biol.">
        <title>Analysis of microsatellite markers in the genome of the plant pathogen Ceratocystis fimbriata.</title>
        <authorList>
            <person name="Simpson M.C."/>
            <person name="Wilken P.M."/>
            <person name="Coetzee M.P."/>
            <person name="Wingfield M.J."/>
            <person name="Wingfield B.D."/>
        </authorList>
    </citation>
    <scope>NUCLEOTIDE SEQUENCE [LARGE SCALE GENOMIC DNA]</scope>
    <source>
        <strain evidence="14 15">CBS 114723</strain>
    </source>
</reference>
<feature type="compositionally biased region" description="Polar residues" evidence="12">
    <location>
        <begin position="1576"/>
        <end position="1589"/>
    </location>
</feature>
<dbReference type="PROSITE" id="PS50011">
    <property type="entry name" value="PROTEIN_KINASE_DOM"/>
    <property type="match status" value="1"/>
</dbReference>
<evidence type="ECO:0000256" key="2">
    <source>
        <dbReference type="ARBA" id="ARBA00013203"/>
    </source>
</evidence>